<comment type="caution">
    <text evidence="3">The sequence shown here is derived from an EMBL/GenBank/DDBJ whole genome shotgun (WGS) entry which is preliminary data.</text>
</comment>
<gene>
    <name evidence="3" type="ORF">CSUI_003931</name>
</gene>
<dbReference type="RefSeq" id="XP_067923893.1">
    <property type="nucleotide sequence ID" value="XM_068064126.1"/>
</dbReference>
<dbReference type="EMBL" id="MIGC01001777">
    <property type="protein sequence ID" value="PHJ22216.1"/>
    <property type="molecule type" value="Genomic_DNA"/>
</dbReference>
<keyword evidence="2" id="KW-0812">Transmembrane</keyword>
<feature type="region of interest" description="Disordered" evidence="1">
    <location>
        <begin position="700"/>
        <end position="765"/>
    </location>
</feature>
<feature type="compositionally biased region" description="Basic and acidic residues" evidence="1">
    <location>
        <begin position="304"/>
        <end position="318"/>
    </location>
</feature>
<evidence type="ECO:0000256" key="2">
    <source>
        <dbReference type="SAM" id="Phobius"/>
    </source>
</evidence>
<feature type="region of interest" description="Disordered" evidence="1">
    <location>
        <begin position="462"/>
        <end position="496"/>
    </location>
</feature>
<dbReference type="VEuPathDB" id="ToxoDB:CSUI_003931"/>
<keyword evidence="2" id="KW-0472">Membrane</keyword>
<sequence length="869" mass="97605">MRRYFTIQTSRSLLFSRGEGRLHLRHQNNAVTSSTSKSYADPSKAPTRALERFSSEDGPRSVSFFPLSCCPEVLASSGSRLVGSPLTQEKYLCGLLSQSNFVLFPVKSSRCFSRSFSSSFSSSTSPGLRLCSCREVLRRQGEEKYQQLSLRYSSHIGKTVKEASATAMNGDRKLSESSSPDADMKPESENDLKKKEEEVLSMVDSSLTELKEIEKQLKKETDTEEPETGGGGKKKRSAFFRWCKWLLMSSFVLAGGSAVAIYLAFPSTPPDTWSPLRSFLIEACERASDLLAKLRLHLLSPAESRKDKTEEKKNRGQEETSQGDPSEAKSVFSLFSKNPLSGQRDGGGEQGEELSSSSSSPALQGFSLVTDAEFDRTDEALVLFVDNEAQADKVKDKIVALRKKVHDLQEERNLTKHLKLFYAFRTPLNSPSQGDEPSVLLYKGQRRSRHTLDDLLLADNKMDQGDSLQSTSTQEGHVSEEGERKETMEKENKPEDKMMIRDGVEDILLTFFKPVSEKQDKRRRKIQAELHLPQQVTGETFQADVLGTAKDGHPILLQLFEDSCFLCFLMRPFINSVSQILAEHGIPVEIKRLNIEKNDFPPGCPVTRATPTFVLYRSENGEKWTEFKPKDFIERLEKEFSLPPEVRLKFNDLLETLHDRFRRFGLLSVWLLEQRKMEREMMAVQQQTQKEMFLDQGGEASALESVSTAGPSSSDSSWSSTGSEPPSNSNSHTDQQTEVKGGPEDFAGRSPVAHQGEDKKKKEDEDFDAIVSMLMSQDMKRDDNLPQNLEHLEKEILNAEADTMVFGVMMGEELLRRDVEYLADALLGSAETETAPSSSSSRPREKEESSESKQNSQNKSSRRMDSLTT</sequence>
<dbReference type="GeneID" id="94427337"/>
<feature type="compositionally biased region" description="Basic and acidic residues" evidence="1">
    <location>
        <begin position="182"/>
        <end position="196"/>
    </location>
</feature>
<dbReference type="SUPFAM" id="SSF52833">
    <property type="entry name" value="Thioredoxin-like"/>
    <property type="match status" value="1"/>
</dbReference>
<evidence type="ECO:0000256" key="1">
    <source>
        <dbReference type="SAM" id="MobiDB-lite"/>
    </source>
</evidence>
<feature type="region of interest" description="Disordered" evidence="1">
    <location>
        <begin position="304"/>
        <end position="328"/>
    </location>
</feature>
<feature type="compositionally biased region" description="Low complexity" evidence="1">
    <location>
        <begin position="829"/>
        <end position="841"/>
    </location>
</feature>
<feature type="compositionally biased region" description="Polar residues" evidence="1">
    <location>
        <begin position="466"/>
        <end position="476"/>
    </location>
</feature>
<accession>A0A2C6L3N3</accession>
<feature type="compositionally biased region" description="Low complexity" evidence="1">
    <location>
        <begin position="705"/>
        <end position="731"/>
    </location>
</feature>
<feature type="compositionally biased region" description="Low complexity" evidence="1">
    <location>
        <begin position="353"/>
        <end position="362"/>
    </location>
</feature>
<keyword evidence="2" id="KW-1133">Transmembrane helix</keyword>
<dbReference type="AlphaFoldDB" id="A0A2C6L3N3"/>
<feature type="transmembrane region" description="Helical" evidence="2">
    <location>
        <begin position="245"/>
        <end position="265"/>
    </location>
</feature>
<feature type="region of interest" description="Disordered" evidence="1">
    <location>
        <begin position="163"/>
        <end position="196"/>
    </location>
</feature>
<feature type="region of interest" description="Disordered" evidence="1">
    <location>
        <begin position="30"/>
        <end position="58"/>
    </location>
</feature>
<feature type="compositionally biased region" description="Basic and acidic residues" evidence="1">
    <location>
        <begin position="735"/>
        <end position="747"/>
    </location>
</feature>
<dbReference type="Proteomes" id="UP000221165">
    <property type="component" value="Unassembled WGS sequence"/>
</dbReference>
<protein>
    <submittedName>
        <fullName evidence="3">Thioredoxin-like protein</fullName>
    </submittedName>
</protein>
<organism evidence="3 4">
    <name type="scientific">Cystoisospora suis</name>
    <dbReference type="NCBI Taxonomy" id="483139"/>
    <lineage>
        <taxon>Eukaryota</taxon>
        <taxon>Sar</taxon>
        <taxon>Alveolata</taxon>
        <taxon>Apicomplexa</taxon>
        <taxon>Conoidasida</taxon>
        <taxon>Coccidia</taxon>
        <taxon>Eucoccidiorida</taxon>
        <taxon>Eimeriorina</taxon>
        <taxon>Sarcocystidae</taxon>
        <taxon>Cystoisospora</taxon>
    </lineage>
</organism>
<feature type="region of interest" description="Disordered" evidence="1">
    <location>
        <begin position="215"/>
        <end position="234"/>
    </location>
</feature>
<dbReference type="InterPro" id="IPR036249">
    <property type="entry name" value="Thioredoxin-like_sf"/>
</dbReference>
<feature type="region of interest" description="Disordered" evidence="1">
    <location>
        <begin position="828"/>
        <end position="869"/>
    </location>
</feature>
<evidence type="ECO:0000313" key="3">
    <source>
        <dbReference type="EMBL" id="PHJ22216.1"/>
    </source>
</evidence>
<feature type="compositionally biased region" description="Basic and acidic residues" evidence="1">
    <location>
        <begin position="755"/>
        <end position="764"/>
    </location>
</feature>
<proteinExistence type="predicted"/>
<feature type="compositionally biased region" description="Basic and acidic residues" evidence="1">
    <location>
        <begin position="477"/>
        <end position="496"/>
    </location>
</feature>
<name>A0A2C6L3N3_9APIC</name>
<feature type="compositionally biased region" description="Basic and acidic residues" evidence="1">
    <location>
        <begin position="49"/>
        <end position="58"/>
    </location>
</feature>
<dbReference type="OrthoDB" id="332420at2759"/>
<reference evidence="3 4" key="1">
    <citation type="journal article" date="2017" name="Int. J. Parasitol.">
        <title>The genome of the protozoan parasite Cystoisospora suis and a reverse vaccinology approach to identify vaccine candidates.</title>
        <authorList>
            <person name="Palmieri N."/>
            <person name="Shrestha A."/>
            <person name="Ruttkowski B."/>
            <person name="Beck T."/>
            <person name="Vogl C."/>
            <person name="Tomley F."/>
            <person name="Blake D.P."/>
            <person name="Joachim A."/>
        </authorList>
    </citation>
    <scope>NUCLEOTIDE SEQUENCE [LARGE SCALE GENOMIC DNA]</scope>
    <source>
        <strain evidence="3 4">Wien I</strain>
    </source>
</reference>
<feature type="region of interest" description="Disordered" evidence="1">
    <location>
        <begin position="342"/>
        <end position="362"/>
    </location>
</feature>
<keyword evidence="4" id="KW-1185">Reference proteome</keyword>
<feature type="compositionally biased region" description="Basic and acidic residues" evidence="1">
    <location>
        <begin position="842"/>
        <end position="851"/>
    </location>
</feature>
<evidence type="ECO:0000313" key="4">
    <source>
        <dbReference type="Proteomes" id="UP000221165"/>
    </source>
</evidence>